<dbReference type="GO" id="GO:0016491">
    <property type="term" value="F:oxidoreductase activity"/>
    <property type="evidence" value="ECO:0007669"/>
    <property type="project" value="UniProtKB-KW"/>
</dbReference>
<evidence type="ECO:0000256" key="1">
    <source>
        <dbReference type="SAM" id="MobiDB-lite"/>
    </source>
</evidence>
<dbReference type="EC" id="1.17.8.1" evidence="3"/>
<evidence type="ECO:0000313" key="4">
    <source>
        <dbReference type="Proteomes" id="UP001368500"/>
    </source>
</evidence>
<dbReference type="InterPro" id="IPR036188">
    <property type="entry name" value="FAD/NAD-bd_sf"/>
</dbReference>
<keyword evidence="3" id="KW-0560">Oxidoreductase</keyword>
<evidence type="ECO:0000313" key="3">
    <source>
        <dbReference type="EMBL" id="MEK8026104.1"/>
    </source>
</evidence>
<gene>
    <name evidence="3" type="primary">hpnE</name>
    <name evidence="3" type="ORF">AACH11_09030</name>
</gene>
<sequence>MHPLARPLTTGARVPRVAIVGAGWAGLSAAVQAVQRGWSVTVLEMAPQPGGRARSQAVDDRTAAGAERAPADNGQHILIGAYVRTLALMRTVGVDPRTVLWRGPLALVGPDGHGLRLGRGPTALAFARAVASHPQWSWPARISLLRHALSWRLQGFDCADDLRVGQLCATLHPQVMASLIEPLCVAALNTSAEQASARVLLRVLGDSLAGGPGHADLLLPAAALQALLPGPAWRWLQARGAGLHLRQRVHRIDRTDDGRLRLTLPPATADTPDLRSLAAPWDGVVLACAATEAARLAEPLAPDWAACNRGLAHEPILTVWLREPGLRLAHPMVTLPARPAGPAQFAFDLAQCRGDGLHQPPLPHPDSGLQAWVASAPTPWLDAGIDGAARATLEQARALYPGHFVAPDAQVEARCERRATFRCTPGLRRPGTVVAPALVAAGDHIDGPYPATLEGAVRSGEAAVQALAHAIGADQDIPGFVMQNKGT</sequence>
<dbReference type="InterPro" id="IPR017830">
    <property type="entry name" value="SQase_HpnE"/>
</dbReference>
<feature type="domain" description="Amine oxidase" evidence="2">
    <location>
        <begin position="25"/>
        <end position="467"/>
    </location>
</feature>
<dbReference type="EMBL" id="JBBUTF010000007">
    <property type="protein sequence ID" value="MEK8026104.1"/>
    <property type="molecule type" value="Genomic_DNA"/>
</dbReference>
<reference evidence="3 4" key="1">
    <citation type="submission" date="2024-04" db="EMBL/GenBank/DDBJ databases">
        <title>Novel species of the genus Ideonella isolated from streams.</title>
        <authorList>
            <person name="Lu H."/>
        </authorList>
    </citation>
    <scope>NUCLEOTIDE SEQUENCE [LARGE SCALE GENOMIC DNA]</scope>
    <source>
        <strain evidence="3 4">BYS139W</strain>
    </source>
</reference>
<dbReference type="InterPro" id="IPR050464">
    <property type="entry name" value="Zeta_carotene_desat/Oxidored"/>
</dbReference>
<comment type="caution">
    <text evidence="3">The sequence shown here is derived from an EMBL/GenBank/DDBJ whole genome shotgun (WGS) entry which is preliminary data.</text>
</comment>
<dbReference type="NCBIfam" id="TIGR03467">
    <property type="entry name" value="HpnE"/>
    <property type="match status" value="1"/>
</dbReference>
<organism evidence="3 4">
    <name type="scientific">Pseudaquabacterium rugosum</name>
    <dbReference type="NCBI Taxonomy" id="2984194"/>
    <lineage>
        <taxon>Bacteria</taxon>
        <taxon>Pseudomonadati</taxon>
        <taxon>Pseudomonadota</taxon>
        <taxon>Betaproteobacteria</taxon>
        <taxon>Burkholderiales</taxon>
        <taxon>Sphaerotilaceae</taxon>
        <taxon>Pseudaquabacterium</taxon>
    </lineage>
</organism>
<feature type="region of interest" description="Disordered" evidence="1">
    <location>
        <begin position="49"/>
        <end position="68"/>
    </location>
</feature>
<dbReference type="RefSeq" id="WP_341373889.1">
    <property type="nucleotide sequence ID" value="NZ_JBBUTF010000007.1"/>
</dbReference>
<evidence type="ECO:0000259" key="2">
    <source>
        <dbReference type="Pfam" id="PF01593"/>
    </source>
</evidence>
<dbReference type="Proteomes" id="UP001368500">
    <property type="component" value="Unassembled WGS sequence"/>
</dbReference>
<dbReference type="Pfam" id="PF01593">
    <property type="entry name" value="Amino_oxidase"/>
    <property type="match status" value="1"/>
</dbReference>
<accession>A0ABU9B8K9</accession>
<dbReference type="Gene3D" id="3.90.660.10">
    <property type="match status" value="1"/>
</dbReference>
<name>A0ABU9B8K9_9BURK</name>
<dbReference type="PANTHER" id="PTHR42923:SF47">
    <property type="entry name" value="BLR3003 PROTEIN"/>
    <property type="match status" value="1"/>
</dbReference>
<proteinExistence type="predicted"/>
<dbReference type="PANTHER" id="PTHR42923">
    <property type="entry name" value="PROTOPORPHYRINOGEN OXIDASE"/>
    <property type="match status" value="1"/>
</dbReference>
<dbReference type="Gene3D" id="3.50.50.60">
    <property type="entry name" value="FAD/NAD(P)-binding domain"/>
    <property type="match status" value="2"/>
</dbReference>
<keyword evidence="4" id="KW-1185">Reference proteome</keyword>
<dbReference type="InterPro" id="IPR002937">
    <property type="entry name" value="Amino_oxidase"/>
</dbReference>
<dbReference type="SUPFAM" id="SSF51905">
    <property type="entry name" value="FAD/NAD(P)-binding domain"/>
    <property type="match status" value="1"/>
</dbReference>
<protein>
    <submittedName>
        <fullName evidence="3">Hydroxysqualene dehydroxylase HpnE</fullName>
        <ecNumber evidence="3">1.17.8.1</ecNumber>
    </submittedName>
</protein>